<proteinExistence type="inferred from homology"/>
<feature type="domain" description="Dihydrodipicolinate reductase N-terminal" evidence="14">
    <location>
        <begin position="4"/>
        <end position="121"/>
    </location>
</feature>
<dbReference type="InterPro" id="IPR036291">
    <property type="entry name" value="NAD(P)-bd_dom_sf"/>
</dbReference>
<dbReference type="GO" id="GO:0009089">
    <property type="term" value="P:lysine biosynthetic process via diaminopimelate"/>
    <property type="evidence" value="ECO:0007669"/>
    <property type="project" value="UniProtKB-UniRule"/>
</dbReference>
<evidence type="ECO:0000256" key="2">
    <source>
        <dbReference type="ARBA" id="ARBA00022490"/>
    </source>
</evidence>
<dbReference type="PIRSF" id="PIRSF000161">
    <property type="entry name" value="DHPR"/>
    <property type="match status" value="1"/>
</dbReference>
<dbReference type="Proteomes" id="UP000178735">
    <property type="component" value="Unassembled WGS sequence"/>
</dbReference>
<reference evidence="16 17" key="1">
    <citation type="journal article" date="2016" name="Nat. Commun.">
        <title>Thousands of microbial genomes shed light on interconnected biogeochemical processes in an aquifer system.</title>
        <authorList>
            <person name="Anantharaman K."/>
            <person name="Brown C.T."/>
            <person name="Hug L.A."/>
            <person name="Sharon I."/>
            <person name="Castelle C.J."/>
            <person name="Probst A.J."/>
            <person name="Thomas B.C."/>
            <person name="Singh A."/>
            <person name="Wilkins M.J."/>
            <person name="Karaoz U."/>
            <person name="Brodie E.L."/>
            <person name="Williams K.H."/>
            <person name="Hubbard S.S."/>
            <person name="Banfield J.F."/>
        </authorList>
    </citation>
    <scope>NUCLEOTIDE SEQUENCE [LARGE SCALE GENOMIC DNA]</scope>
</reference>
<organism evidence="16 17">
    <name type="scientific">Candidatus Wallbacteria bacterium GWC2_49_35</name>
    <dbReference type="NCBI Taxonomy" id="1817813"/>
    <lineage>
        <taxon>Bacteria</taxon>
        <taxon>Candidatus Walliibacteriota</taxon>
    </lineage>
</organism>
<evidence type="ECO:0000256" key="9">
    <source>
        <dbReference type="ARBA" id="ARBA00037922"/>
    </source>
</evidence>
<evidence type="ECO:0000256" key="4">
    <source>
        <dbReference type="ARBA" id="ARBA00022857"/>
    </source>
</evidence>
<dbReference type="NCBIfam" id="TIGR00036">
    <property type="entry name" value="dapB"/>
    <property type="match status" value="1"/>
</dbReference>
<comment type="caution">
    <text evidence="16">The sequence shown here is derived from an EMBL/GenBank/DDBJ whole genome shotgun (WGS) entry which is preliminary data.</text>
</comment>
<evidence type="ECO:0000256" key="8">
    <source>
        <dbReference type="ARBA" id="ARBA00023154"/>
    </source>
</evidence>
<evidence type="ECO:0000256" key="11">
    <source>
        <dbReference type="ARBA" id="ARBA00049080"/>
    </source>
</evidence>
<evidence type="ECO:0000256" key="12">
    <source>
        <dbReference type="ARBA" id="ARBA00049396"/>
    </source>
</evidence>
<dbReference type="Pfam" id="PF05173">
    <property type="entry name" value="DapB_C"/>
    <property type="match status" value="1"/>
</dbReference>
<accession>A0A1F7WI50</accession>
<dbReference type="GO" id="GO:0005829">
    <property type="term" value="C:cytosol"/>
    <property type="evidence" value="ECO:0007669"/>
    <property type="project" value="TreeGrafter"/>
</dbReference>
<dbReference type="Gene3D" id="3.30.360.10">
    <property type="entry name" value="Dihydrodipicolinate Reductase, domain 2"/>
    <property type="match status" value="1"/>
</dbReference>
<dbReference type="AlphaFoldDB" id="A0A1F7WI50"/>
<feature type="binding site" evidence="13">
    <location>
        <begin position="10"/>
        <end position="15"/>
    </location>
    <ligand>
        <name>NAD(+)</name>
        <dbReference type="ChEBI" id="CHEBI:57540"/>
    </ligand>
</feature>
<feature type="binding site" evidence="13">
    <location>
        <begin position="118"/>
        <end position="121"/>
    </location>
    <ligand>
        <name>NAD(+)</name>
        <dbReference type="ChEBI" id="CHEBI:57540"/>
    </ligand>
</feature>
<comment type="function">
    <text evidence="13">Catalyzes the conversion of 4-hydroxy-tetrahydrodipicolinate (HTPA) to tetrahydrodipicolinate.</text>
</comment>
<dbReference type="PANTHER" id="PTHR20836:SF0">
    <property type="entry name" value="4-HYDROXY-TETRAHYDRODIPICOLINATE REDUCTASE 1, CHLOROPLASTIC-RELATED"/>
    <property type="match status" value="1"/>
</dbReference>
<dbReference type="HAMAP" id="MF_00102">
    <property type="entry name" value="DapB"/>
    <property type="match status" value="1"/>
</dbReference>
<keyword evidence="4 13" id="KW-0521">NADP</keyword>
<evidence type="ECO:0000256" key="7">
    <source>
        <dbReference type="ARBA" id="ARBA00023027"/>
    </source>
</evidence>
<comment type="subcellular location">
    <subcellularLocation>
        <location evidence="13">Cytoplasm</location>
    </subcellularLocation>
</comment>
<feature type="binding site" evidence="13">
    <location>
        <position position="149"/>
    </location>
    <ligand>
        <name>(S)-2,3,4,5-tetrahydrodipicolinate</name>
        <dbReference type="ChEBI" id="CHEBI:16845"/>
    </ligand>
</feature>
<keyword evidence="8 13" id="KW-0457">Lysine biosynthesis</keyword>
<evidence type="ECO:0000256" key="3">
    <source>
        <dbReference type="ARBA" id="ARBA00022605"/>
    </source>
</evidence>
<dbReference type="STRING" id="1817813.A2008_03165"/>
<comment type="catalytic activity">
    <reaction evidence="11 13">
        <text>(S)-2,3,4,5-tetrahydrodipicolinate + NADP(+) + H2O = (2S,4S)-4-hydroxy-2,3,4,5-tetrahydrodipicolinate + NADPH + H(+)</text>
        <dbReference type="Rhea" id="RHEA:35331"/>
        <dbReference type="ChEBI" id="CHEBI:15377"/>
        <dbReference type="ChEBI" id="CHEBI:15378"/>
        <dbReference type="ChEBI" id="CHEBI:16845"/>
        <dbReference type="ChEBI" id="CHEBI:57783"/>
        <dbReference type="ChEBI" id="CHEBI:58349"/>
        <dbReference type="ChEBI" id="CHEBI:67139"/>
        <dbReference type="EC" id="1.17.1.8"/>
    </reaction>
</comment>
<evidence type="ECO:0000259" key="14">
    <source>
        <dbReference type="Pfam" id="PF01113"/>
    </source>
</evidence>
<dbReference type="SUPFAM" id="SSF55347">
    <property type="entry name" value="Glyceraldehyde-3-phosphate dehydrogenase-like, C-terminal domain"/>
    <property type="match status" value="1"/>
</dbReference>
<feature type="domain" description="Dihydrodipicolinate reductase C-terminal" evidence="15">
    <location>
        <begin position="124"/>
        <end position="256"/>
    </location>
</feature>
<evidence type="ECO:0000313" key="16">
    <source>
        <dbReference type="EMBL" id="OGM02481.1"/>
    </source>
</evidence>
<evidence type="ECO:0000256" key="6">
    <source>
        <dbReference type="ARBA" id="ARBA00023002"/>
    </source>
</evidence>
<evidence type="ECO:0000259" key="15">
    <source>
        <dbReference type="Pfam" id="PF05173"/>
    </source>
</evidence>
<sequence length="261" mass="27374">MSVINVAVCGCLGRMGAGVCETVTASAGDMKLCGLADAKAFAGEAYGLKIGSVISRAAFGGAVDVMVDFTHPSCVFENARTALNEGISCVIGTTGLSEPQLAELEKLTLQKNLFTLVAPNFAIGAVLMMKFSAIASKFMKRAEIIEMHHDKKADAPSGTSLLTAKMMAAAGAEGPSKPGEKILVPGARGGDCGGVNIHSVRLPGYLAHQQVIFGDIGQVLTIRHDSMSRDSFMPGVALAIRESVRRKGFYFGLEKIMDLGF</sequence>
<dbReference type="GO" id="GO:0051287">
    <property type="term" value="F:NAD binding"/>
    <property type="evidence" value="ECO:0007669"/>
    <property type="project" value="UniProtKB-UniRule"/>
</dbReference>
<evidence type="ECO:0000256" key="1">
    <source>
        <dbReference type="ARBA" id="ARBA00006642"/>
    </source>
</evidence>
<comment type="caution">
    <text evidence="13">Was originally thought to be a dihydrodipicolinate reductase (DHDPR), catalyzing the conversion of dihydrodipicolinate to tetrahydrodipicolinate. However, it was shown in E.coli that the substrate of the enzymatic reaction is not dihydrodipicolinate (DHDP) but in fact (2S,4S)-4-hydroxy-2,3,4,5-tetrahydrodipicolinic acid (HTPA), the product released by the DapA-catalyzed reaction.</text>
</comment>
<keyword evidence="6 13" id="KW-0560">Oxidoreductase</keyword>
<evidence type="ECO:0000313" key="17">
    <source>
        <dbReference type="Proteomes" id="UP000178735"/>
    </source>
</evidence>
<feature type="binding site" evidence="13">
    <location>
        <begin position="158"/>
        <end position="159"/>
    </location>
    <ligand>
        <name>(S)-2,3,4,5-tetrahydrodipicolinate</name>
        <dbReference type="ChEBI" id="CHEBI:16845"/>
    </ligand>
</feature>
<comment type="pathway">
    <text evidence="9 13">Amino-acid biosynthesis; L-lysine biosynthesis via DAP pathway; (S)-tetrahydrodipicolinate from L-aspartate: step 4/4.</text>
</comment>
<keyword evidence="7 13" id="KW-0520">NAD</keyword>
<dbReference type="EC" id="1.17.1.8" evidence="10 13"/>
<comment type="subunit">
    <text evidence="13">Homotetramer.</text>
</comment>
<comment type="catalytic activity">
    <reaction evidence="12 13">
        <text>(S)-2,3,4,5-tetrahydrodipicolinate + NAD(+) + H2O = (2S,4S)-4-hydroxy-2,3,4,5-tetrahydrodipicolinate + NADH + H(+)</text>
        <dbReference type="Rhea" id="RHEA:35323"/>
        <dbReference type="ChEBI" id="CHEBI:15377"/>
        <dbReference type="ChEBI" id="CHEBI:15378"/>
        <dbReference type="ChEBI" id="CHEBI:16845"/>
        <dbReference type="ChEBI" id="CHEBI:57540"/>
        <dbReference type="ChEBI" id="CHEBI:57945"/>
        <dbReference type="ChEBI" id="CHEBI:67139"/>
        <dbReference type="EC" id="1.17.1.8"/>
    </reaction>
</comment>
<keyword evidence="2 13" id="KW-0963">Cytoplasm</keyword>
<dbReference type="GO" id="GO:0016726">
    <property type="term" value="F:oxidoreductase activity, acting on CH or CH2 groups, NAD or NADP as acceptor"/>
    <property type="evidence" value="ECO:0007669"/>
    <property type="project" value="UniProtKB-UniRule"/>
</dbReference>
<gene>
    <name evidence="13" type="primary">dapB</name>
    <name evidence="16" type="ORF">A2008_03165</name>
</gene>
<dbReference type="PROSITE" id="PS01298">
    <property type="entry name" value="DAPB"/>
    <property type="match status" value="1"/>
</dbReference>
<dbReference type="EMBL" id="MGFH01000207">
    <property type="protein sequence ID" value="OGM02481.1"/>
    <property type="molecule type" value="Genomic_DNA"/>
</dbReference>
<dbReference type="GO" id="GO:0019877">
    <property type="term" value="P:diaminopimelate biosynthetic process"/>
    <property type="evidence" value="ECO:0007669"/>
    <property type="project" value="UniProtKB-UniRule"/>
</dbReference>
<dbReference type="InterPro" id="IPR022664">
    <property type="entry name" value="DapB_N_CS"/>
</dbReference>
<dbReference type="InterPro" id="IPR000846">
    <property type="entry name" value="DapB_N"/>
</dbReference>
<dbReference type="InterPro" id="IPR023940">
    <property type="entry name" value="DHDPR_bac"/>
</dbReference>
<dbReference type="UniPathway" id="UPA00034">
    <property type="reaction ID" value="UER00018"/>
</dbReference>
<dbReference type="FunFam" id="3.30.360.10:FF:000009">
    <property type="entry name" value="4-hydroxy-tetrahydrodipicolinate reductase"/>
    <property type="match status" value="1"/>
</dbReference>
<dbReference type="InterPro" id="IPR022663">
    <property type="entry name" value="DapB_C"/>
</dbReference>
<protein>
    <recommendedName>
        <fullName evidence="10 13">4-hydroxy-tetrahydrodipicolinate reductase</fullName>
        <shortName evidence="13">HTPA reductase</shortName>
        <ecNumber evidence="10 13">1.17.1.8</ecNumber>
    </recommendedName>
</protein>
<dbReference type="GO" id="GO:0050661">
    <property type="term" value="F:NADP binding"/>
    <property type="evidence" value="ECO:0007669"/>
    <property type="project" value="UniProtKB-UniRule"/>
</dbReference>
<dbReference type="CDD" id="cd02274">
    <property type="entry name" value="DHDPR_N"/>
    <property type="match status" value="1"/>
</dbReference>
<feature type="binding site" evidence="13">
    <location>
        <begin position="92"/>
        <end position="94"/>
    </location>
    <ligand>
        <name>NAD(+)</name>
        <dbReference type="ChEBI" id="CHEBI:57540"/>
    </ligand>
</feature>
<feature type="active site" description="Proton donor" evidence="13">
    <location>
        <position position="152"/>
    </location>
</feature>
<keyword evidence="3 13" id="KW-0028">Amino-acid biosynthesis</keyword>
<dbReference type="SUPFAM" id="SSF51735">
    <property type="entry name" value="NAD(P)-binding Rossmann-fold domains"/>
    <property type="match status" value="1"/>
</dbReference>
<dbReference type="Gene3D" id="3.40.50.720">
    <property type="entry name" value="NAD(P)-binding Rossmann-like Domain"/>
    <property type="match status" value="1"/>
</dbReference>
<dbReference type="PANTHER" id="PTHR20836">
    <property type="entry name" value="DIHYDRODIPICOLINATE REDUCTASE"/>
    <property type="match status" value="1"/>
</dbReference>
<name>A0A1F7WI50_9BACT</name>
<dbReference type="Pfam" id="PF01113">
    <property type="entry name" value="DapB_N"/>
    <property type="match status" value="1"/>
</dbReference>
<evidence type="ECO:0000256" key="10">
    <source>
        <dbReference type="ARBA" id="ARBA00038983"/>
    </source>
</evidence>
<comment type="caution">
    <text evidence="13">Lacks conserved residue(s) required for the propagation of feature annotation.</text>
</comment>
<feature type="active site" description="Proton donor/acceptor" evidence="13">
    <location>
        <position position="148"/>
    </location>
</feature>
<evidence type="ECO:0000256" key="5">
    <source>
        <dbReference type="ARBA" id="ARBA00022915"/>
    </source>
</evidence>
<keyword evidence="5 13" id="KW-0220">Diaminopimelate biosynthesis</keyword>
<feature type="binding site" evidence="13">
    <location>
        <position position="39"/>
    </location>
    <ligand>
        <name>NADP(+)</name>
        <dbReference type="ChEBI" id="CHEBI:58349"/>
    </ligand>
</feature>
<comment type="similarity">
    <text evidence="1 13">Belongs to the DapB family.</text>
</comment>
<evidence type="ECO:0000256" key="13">
    <source>
        <dbReference type="HAMAP-Rule" id="MF_00102"/>
    </source>
</evidence>
<dbReference type="GO" id="GO:0008839">
    <property type="term" value="F:4-hydroxy-tetrahydrodipicolinate reductase"/>
    <property type="evidence" value="ECO:0007669"/>
    <property type="project" value="UniProtKB-UniRule"/>
</dbReference>